<reference evidence="2" key="2">
    <citation type="submission" date="2015-06" db="UniProtKB">
        <authorList>
            <consortium name="EnsemblPlants"/>
        </authorList>
    </citation>
    <scope>IDENTIFICATION</scope>
    <source>
        <strain evidence="2">DM1-3 516 R44</strain>
    </source>
</reference>
<proteinExistence type="predicted"/>
<name>M1DC33_SOLTU</name>
<dbReference type="InParanoid" id="M1DC33"/>
<keyword evidence="3" id="KW-1185">Reference proteome</keyword>
<evidence type="ECO:0000313" key="3">
    <source>
        <dbReference type="Proteomes" id="UP000011115"/>
    </source>
</evidence>
<dbReference type="PaxDb" id="4113-PGSC0003DMT400086592"/>
<dbReference type="PANTHER" id="PTHR33180">
    <property type="entry name" value="PHOTOSYSTEM II CP43 REACTION CENTER PROTEIN"/>
    <property type="match status" value="1"/>
</dbReference>
<sequence>MVRGKDDECHNEHINAVLGRPLHSVLLYQCFTIAQSLDDLKGWLAPMISNTAPMWMDTSAQIEKRDMNIACIRWHLKAACLGSIMARRQIDLGLLVSQEMAMRAKKTQTSLLFPVLVTELCRHVGVPRDRASNIEVTPSSSTDIWRIEAEFTREEDDRQ</sequence>
<dbReference type="Pfam" id="PF20167">
    <property type="entry name" value="Transposase_32"/>
    <property type="match status" value="1"/>
</dbReference>
<dbReference type="AlphaFoldDB" id="M1DC33"/>
<dbReference type="InterPro" id="IPR046796">
    <property type="entry name" value="Transposase_32_dom"/>
</dbReference>
<dbReference type="Proteomes" id="UP000011115">
    <property type="component" value="Unassembled WGS sequence"/>
</dbReference>
<dbReference type="HOGENOM" id="CLU_029307_0_1_1"/>
<dbReference type="Gramene" id="PGSC0003DMT400086592">
    <property type="protein sequence ID" value="PGSC0003DMT400086592"/>
    <property type="gene ID" value="PGSC0003DMG400036163"/>
</dbReference>
<dbReference type="EnsemblPlants" id="PGSC0003DMT400086592">
    <property type="protein sequence ID" value="PGSC0003DMT400086592"/>
    <property type="gene ID" value="PGSC0003DMG400036163"/>
</dbReference>
<evidence type="ECO:0000259" key="1">
    <source>
        <dbReference type="Pfam" id="PF20167"/>
    </source>
</evidence>
<dbReference type="PANTHER" id="PTHR33180:SF31">
    <property type="entry name" value="POLYPROTEIN PROTEIN"/>
    <property type="match status" value="1"/>
</dbReference>
<accession>M1DC33</accession>
<feature type="domain" description="Putative plant transposon protein" evidence="1">
    <location>
        <begin position="1"/>
        <end position="127"/>
    </location>
</feature>
<reference evidence="3" key="1">
    <citation type="journal article" date="2011" name="Nature">
        <title>Genome sequence and analysis of the tuber crop potato.</title>
        <authorList>
            <consortium name="The Potato Genome Sequencing Consortium"/>
        </authorList>
    </citation>
    <scope>NUCLEOTIDE SEQUENCE [LARGE SCALE GENOMIC DNA]</scope>
    <source>
        <strain evidence="3">cv. DM1-3 516 R44</strain>
    </source>
</reference>
<protein>
    <recommendedName>
        <fullName evidence="1">Putative plant transposon protein domain-containing protein</fullName>
    </recommendedName>
</protein>
<organism evidence="2 3">
    <name type="scientific">Solanum tuberosum</name>
    <name type="common">Potato</name>
    <dbReference type="NCBI Taxonomy" id="4113"/>
    <lineage>
        <taxon>Eukaryota</taxon>
        <taxon>Viridiplantae</taxon>
        <taxon>Streptophyta</taxon>
        <taxon>Embryophyta</taxon>
        <taxon>Tracheophyta</taxon>
        <taxon>Spermatophyta</taxon>
        <taxon>Magnoliopsida</taxon>
        <taxon>eudicotyledons</taxon>
        <taxon>Gunneridae</taxon>
        <taxon>Pentapetalae</taxon>
        <taxon>asterids</taxon>
        <taxon>lamiids</taxon>
        <taxon>Solanales</taxon>
        <taxon>Solanaceae</taxon>
        <taxon>Solanoideae</taxon>
        <taxon>Solaneae</taxon>
        <taxon>Solanum</taxon>
    </lineage>
</organism>
<evidence type="ECO:0000313" key="2">
    <source>
        <dbReference type="EnsemblPlants" id="PGSC0003DMT400086592"/>
    </source>
</evidence>